<dbReference type="EMBL" id="JBHTMY010000002">
    <property type="protein sequence ID" value="MFD1315369.1"/>
    <property type="molecule type" value="Genomic_DNA"/>
</dbReference>
<keyword evidence="4 5" id="KW-0472">Membrane</keyword>
<accession>A0ABW3Y158</accession>
<keyword evidence="7" id="KW-1185">Reference proteome</keyword>
<name>A0ABW3Y158_9FLAO</name>
<reference evidence="7" key="1">
    <citation type="journal article" date="2019" name="Int. J. Syst. Evol. Microbiol.">
        <title>The Global Catalogue of Microorganisms (GCM) 10K type strain sequencing project: providing services to taxonomists for standard genome sequencing and annotation.</title>
        <authorList>
            <consortium name="The Broad Institute Genomics Platform"/>
            <consortium name="The Broad Institute Genome Sequencing Center for Infectious Disease"/>
            <person name="Wu L."/>
            <person name="Ma J."/>
        </authorList>
    </citation>
    <scope>NUCLEOTIDE SEQUENCE [LARGE SCALE GENOMIC DNA]</scope>
    <source>
        <strain evidence="7">CCUG 61485</strain>
    </source>
</reference>
<evidence type="ECO:0000256" key="3">
    <source>
        <dbReference type="ARBA" id="ARBA00022989"/>
    </source>
</evidence>
<dbReference type="PANTHER" id="PTHR37306">
    <property type="entry name" value="COLICIN V PRODUCTION PROTEIN"/>
    <property type="match status" value="1"/>
</dbReference>
<dbReference type="PANTHER" id="PTHR37306:SF1">
    <property type="entry name" value="COLICIN V PRODUCTION PROTEIN"/>
    <property type="match status" value="1"/>
</dbReference>
<feature type="transmembrane region" description="Helical" evidence="5">
    <location>
        <begin position="61"/>
        <end position="81"/>
    </location>
</feature>
<evidence type="ECO:0000256" key="4">
    <source>
        <dbReference type="ARBA" id="ARBA00023136"/>
    </source>
</evidence>
<organism evidence="6 7">
    <name type="scientific">Namhaeicola litoreus</name>
    <dbReference type="NCBI Taxonomy" id="1052145"/>
    <lineage>
        <taxon>Bacteria</taxon>
        <taxon>Pseudomonadati</taxon>
        <taxon>Bacteroidota</taxon>
        <taxon>Flavobacteriia</taxon>
        <taxon>Flavobacteriales</taxon>
        <taxon>Flavobacteriaceae</taxon>
        <taxon>Namhaeicola</taxon>
    </lineage>
</organism>
<evidence type="ECO:0000256" key="1">
    <source>
        <dbReference type="ARBA" id="ARBA00004141"/>
    </source>
</evidence>
<comment type="caution">
    <text evidence="6">The sequence shown here is derived from an EMBL/GenBank/DDBJ whole genome shotgun (WGS) entry which is preliminary data.</text>
</comment>
<comment type="subcellular location">
    <subcellularLocation>
        <location evidence="1">Membrane</location>
        <topology evidence="1">Multi-pass membrane protein</topology>
    </subcellularLocation>
</comment>
<sequence>MNVIDLILAALLIFGLIRGYFKGFIVEVTSLASLVVGIFVAIHFSHFIANILKGNVDWNPSVIQIVSFAGTFFIVVILIELAGKVFTNLANSIFLGGVNKILGAIFGLLKVALITSVVLIIFDGVNRTLPFVEKEKIESSILYNPVKNFGTFLFPKIIATKENLEKK</sequence>
<dbReference type="Pfam" id="PF02674">
    <property type="entry name" value="Colicin_V"/>
    <property type="match status" value="1"/>
</dbReference>
<dbReference type="RefSeq" id="WP_377177453.1">
    <property type="nucleotide sequence ID" value="NZ_JBHTMY010000002.1"/>
</dbReference>
<gene>
    <name evidence="6" type="ORF">ACFQ39_07045</name>
</gene>
<evidence type="ECO:0000313" key="7">
    <source>
        <dbReference type="Proteomes" id="UP001597201"/>
    </source>
</evidence>
<dbReference type="Proteomes" id="UP001597201">
    <property type="component" value="Unassembled WGS sequence"/>
</dbReference>
<dbReference type="InterPro" id="IPR003825">
    <property type="entry name" value="Colicin-V_CvpA"/>
</dbReference>
<keyword evidence="2 5" id="KW-0812">Transmembrane</keyword>
<evidence type="ECO:0000313" key="6">
    <source>
        <dbReference type="EMBL" id="MFD1315369.1"/>
    </source>
</evidence>
<feature type="transmembrane region" description="Helical" evidence="5">
    <location>
        <begin position="31"/>
        <end position="49"/>
    </location>
</feature>
<keyword evidence="3 5" id="KW-1133">Transmembrane helix</keyword>
<proteinExistence type="predicted"/>
<protein>
    <submittedName>
        <fullName evidence="6">CvpA family protein</fullName>
    </submittedName>
</protein>
<evidence type="ECO:0000256" key="5">
    <source>
        <dbReference type="SAM" id="Phobius"/>
    </source>
</evidence>
<feature type="transmembrane region" description="Helical" evidence="5">
    <location>
        <begin position="101"/>
        <end position="122"/>
    </location>
</feature>
<evidence type="ECO:0000256" key="2">
    <source>
        <dbReference type="ARBA" id="ARBA00022692"/>
    </source>
</evidence>